<organism evidence="2 3">
    <name type="scientific">Coniophora puteana (strain RWD-64-598)</name>
    <name type="common">Brown rot fungus</name>
    <dbReference type="NCBI Taxonomy" id="741705"/>
    <lineage>
        <taxon>Eukaryota</taxon>
        <taxon>Fungi</taxon>
        <taxon>Dikarya</taxon>
        <taxon>Basidiomycota</taxon>
        <taxon>Agaricomycotina</taxon>
        <taxon>Agaricomycetes</taxon>
        <taxon>Agaricomycetidae</taxon>
        <taxon>Boletales</taxon>
        <taxon>Coniophorineae</taxon>
        <taxon>Coniophoraceae</taxon>
        <taxon>Coniophora</taxon>
    </lineage>
</organism>
<evidence type="ECO:0000313" key="3">
    <source>
        <dbReference type="Proteomes" id="UP000053558"/>
    </source>
</evidence>
<dbReference type="RefSeq" id="XP_007765590.1">
    <property type="nucleotide sequence ID" value="XM_007767400.1"/>
</dbReference>
<gene>
    <name evidence="2" type="ORF">CONPUDRAFT_150710</name>
</gene>
<proteinExistence type="predicted"/>
<evidence type="ECO:0000313" key="2">
    <source>
        <dbReference type="EMBL" id="EIW83639.1"/>
    </source>
</evidence>
<feature type="transmembrane region" description="Helical" evidence="1">
    <location>
        <begin position="57"/>
        <end position="75"/>
    </location>
</feature>
<feature type="transmembrane region" description="Helical" evidence="1">
    <location>
        <begin position="131"/>
        <end position="150"/>
    </location>
</feature>
<keyword evidence="1" id="KW-0812">Transmembrane</keyword>
<dbReference type="EMBL" id="JH711575">
    <property type="protein sequence ID" value="EIW83639.1"/>
    <property type="molecule type" value="Genomic_DNA"/>
</dbReference>
<comment type="caution">
    <text evidence="2">The sequence shown here is derived from an EMBL/GenBank/DDBJ whole genome shotgun (WGS) entry which is preliminary data.</text>
</comment>
<dbReference type="OrthoDB" id="2641762at2759"/>
<evidence type="ECO:0000256" key="1">
    <source>
        <dbReference type="SAM" id="Phobius"/>
    </source>
</evidence>
<reference evidence="3" key="1">
    <citation type="journal article" date="2012" name="Science">
        <title>The Paleozoic origin of enzymatic lignin decomposition reconstructed from 31 fungal genomes.</title>
        <authorList>
            <person name="Floudas D."/>
            <person name="Binder M."/>
            <person name="Riley R."/>
            <person name="Barry K."/>
            <person name="Blanchette R.A."/>
            <person name="Henrissat B."/>
            <person name="Martinez A.T."/>
            <person name="Otillar R."/>
            <person name="Spatafora J.W."/>
            <person name="Yadav J.S."/>
            <person name="Aerts A."/>
            <person name="Benoit I."/>
            <person name="Boyd A."/>
            <person name="Carlson A."/>
            <person name="Copeland A."/>
            <person name="Coutinho P.M."/>
            <person name="de Vries R.P."/>
            <person name="Ferreira P."/>
            <person name="Findley K."/>
            <person name="Foster B."/>
            <person name="Gaskell J."/>
            <person name="Glotzer D."/>
            <person name="Gorecki P."/>
            <person name="Heitman J."/>
            <person name="Hesse C."/>
            <person name="Hori C."/>
            <person name="Igarashi K."/>
            <person name="Jurgens J.A."/>
            <person name="Kallen N."/>
            <person name="Kersten P."/>
            <person name="Kohler A."/>
            <person name="Kuees U."/>
            <person name="Kumar T.K.A."/>
            <person name="Kuo A."/>
            <person name="LaButti K."/>
            <person name="Larrondo L.F."/>
            <person name="Lindquist E."/>
            <person name="Ling A."/>
            <person name="Lombard V."/>
            <person name="Lucas S."/>
            <person name="Lundell T."/>
            <person name="Martin R."/>
            <person name="McLaughlin D.J."/>
            <person name="Morgenstern I."/>
            <person name="Morin E."/>
            <person name="Murat C."/>
            <person name="Nagy L.G."/>
            <person name="Nolan M."/>
            <person name="Ohm R.A."/>
            <person name="Patyshakuliyeva A."/>
            <person name="Rokas A."/>
            <person name="Ruiz-Duenas F.J."/>
            <person name="Sabat G."/>
            <person name="Salamov A."/>
            <person name="Samejima M."/>
            <person name="Schmutz J."/>
            <person name="Slot J.C."/>
            <person name="St John F."/>
            <person name="Stenlid J."/>
            <person name="Sun H."/>
            <person name="Sun S."/>
            <person name="Syed K."/>
            <person name="Tsang A."/>
            <person name="Wiebenga A."/>
            <person name="Young D."/>
            <person name="Pisabarro A."/>
            <person name="Eastwood D.C."/>
            <person name="Martin F."/>
            <person name="Cullen D."/>
            <person name="Grigoriev I.V."/>
            <person name="Hibbett D.S."/>
        </authorList>
    </citation>
    <scope>NUCLEOTIDE SEQUENCE [LARGE SCALE GENOMIC DNA]</scope>
    <source>
        <strain evidence="3">RWD-64-598 SS2</strain>
    </source>
</reference>
<name>A0A5M3MWW8_CONPW</name>
<feature type="transmembrane region" description="Helical" evidence="1">
    <location>
        <begin position="214"/>
        <end position="234"/>
    </location>
</feature>
<accession>A0A5M3MWW8</accession>
<dbReference type="AlphaFoldDB" id="A0A5M3MWW8"/>
<dbReference type="GeneID" id="19202740"/>
<dbReference type="KEGG" id="cput:CONPUDRAFT_150710"/>
<keyword evidence="3" id="KW-1185">Reference proteome</keyword>
<feature type="transmembrane region" description="Helical" evidence="1">
    <location>
        <begin position="254"/>
        <end position="277"/>
    </location>
</feature>
<dbReference type="Proteomes" id="UP000053558">
    <property type="component" value="Unassembled WGS sequence"/>
</dbReference>
<sequence length="333" mass="36683">MRPPSSPPTALSPHTMLVKTRGITPTPSILDGSNPDLAAEARFTASIEIIGSMTVGGMFYGFATATAGICAYTLIQSRQPRSRRRLAFLLAYIGVIWAAGTLDLAGVTWGRVCAIVYHPSESLSTPDPQDYGPQAIGFVTNIAYWLILLLSDAMMIWRFQVVWSDSAFFRYLVIFPILCYLGVLVPGFFVFILFDDASIWWSATVGADLTTAVFLSSFCLNIYITTLISGRLILYRRRFKNYLGSPDAKHYTSYGAILVESYSPLSFCSIAFFVTYFTDNPAQYMLAEVQDQMQVTAPLLVMLRVSHGIAWDSSMTPQSVEAAVDRAVEAALG</sequence>
<dbReference type="OMA" id="ICAYTLI"/>
<protein>
    <submittedName>
        <fullName evidence="2">Uncharacterized protein</fullName>
    </submittedName>
</protein>
<keyword evidence="1" id="KW-0472">Membrane</keyword>
<feature type="transmembrane region" description="Helical" evidence="1">
    <location>
        <begin position="87"/>
        <end position="111"/>
    </location>
</feature>
<feature type="transmembrane region" description="Helical" evidence="1">
    <location>
        <begin position="171"/>
        <end position="194"/>
    </location>
</feature>
<keyword evidence="1" id="KW-1133">Transmembrane helix</keyword>